<keyword evidence="6" id="KW-0812">Transmembrane</keyword>
<keyword evidence="3" id="KW-0106">Calcium</keyword>
<dbReference type="AlphaFoldDB" id="A0A7L2IFF7"/>
<feature type="non-terminal residue" evidence="7">
    <location>
        <position position="1"/>
    </location>
</feature>
<evidence type="ECO:0000256" key="5">
    <source>
        <dbReference type="ARBA" id="ARBA00023302"/>
    </source>
</evidence>
<dbReference type="GO" id="GO:0005509">
    <property type="term" value="F:calcium ion binding"/>
    <property type="evidence" value="ECO:0007669"/>
    <property type="project" value="InterPro"/>
</dbReference>
<dbReference type="EMBL" id="VWYK01036565">
    <property type="protein sequence ID" value="NXR08521.1"/>
    <property type="molecule type" value="Genomic_DNA"/>
</dbReference>
<dbReference type="GO" id="GO:0005737">
    <property type="term" value="C:cytoplasm"/>
    <property type="evidence" value="ECO:0007669"/>
    <property type="project" value="TreeGrafter"/>
</dbReference>
<accession>A0A7L2IFF7</accession>
<dbReference type="PROSITE" id="PS51897">
    <property type="entry name" value="ANNEXIN_2"/>
    <property type="match status" value="1"/>
</dbReference>
<dbReference type="PANTHER" id="PTHR10502:SF239">
    <property type="entry name" value="ANNEXIN A7"/>
    <property type="match status" value="1"/>
</dbReference>
<dbReference type="GO" id="GO:0005886">
    <property type="term" value="C:plasma membrane"/>
    <property type="evidence" value="ECO:0007669"/>
    <property type="project" value="TreeGrafter"/>
</dbReference>
<dbReference type="InterPro" id="IPR037104">
    <property type="entry name" value="Annexin_sf"/>
</dbReference>
<feature type="transmembrane region" description="Helical" evidence="6">
    <location>
        <begin position="68"/>
        <end position="88"/>
    </location>
</feature>
<keyword evidence="5" id="KW-0111">Calcium/phospholipid-binding</keyword>
<dbReference type="GO" id="GO:0005634">
    <property type="term" value="C:nucleus"/>
    <property type="evidence" value="ECO:0007669"/>
    <property type="project" value="TreeGrafter"/>
</dbReference>
<dbReference type="Proteomes" id="UP000536381">
    <property type="component" value="Unassembled WGS sequence"/>
</dbReference>
<comment type="caution">
    <text evidence="7">The sequence shown here is derived from an EMBL/GenBank/DDBJ whole genome shotgun (WGS) entry which is preliminary data.</text>
</comment>
<keyword evidence="2" id="KW-0677">Repeat</keyword>
<evidence type="ECO:0000256" key="6">
    <source>
        <dbReference type="SAM" id="Phobius"/>
    </source>
</evidence>
<dbReference type="Pfam" id="PF00191">
    <property type="entry name" value="Annexin"/>
    <property type="match status" value="1"/>
</dbReference>
<evidence type="ECO:0000256" key="4">
    <source>
        <dbReference type="ARBA" id="ARBA00023216"/>
    </source>
</evidence>
<keyword evidence="4" id="KW-0041">Annexin</keyword>
<keyword evidence="6" id="KW-1133">Transmembrane helix</keyword>
<name>A0A7L2IFF7_9PICI</name>
<dbReference type="SMART" id="SM00335">
    <property type="entry name" value="ANX"/>
    <property type="match status" value="1"/>
</dbReference>
<dbReference type="PANTHER" id="PTHR10502">
    <property type="entry name" value="ANNEXIN"/>
    <property type="match status" value="1"/>
</dbReference>
<evidence type="ECO:0000313" key="7">
    <source>
        <dbReference type="EMBL" id="NXR08521.1"/>
    </source>
</evidence>
<dbReference type="GO" id="GO:0001786">
    <property type="term" value="F:phosphatidylserine binding"/>
    <property type="evidence" value="ECO:0007669"/>
    <property type="project" value="TreeGrafter"/>
</dbReference>
<evidence type="ECO:0000313" key="8">
    <source>
        <dbReference type="Proteomes" id="UP000536381"/>
    </source>
</evidence>
<dbReference type="SUPFAM" id="SSF47874">
    <property type="entry name" value="Annexin"/>
    <property type="match status" value="1"/>
</dbReference>
<dbReference type="Gene3D" id="1.10.220.10">
    <property type="entry name" value="Annexin"/>
    <property type="match status" value="1"/>
</dbReference>
<feature type="non-terminal residue" evidence="7">
    <location>
        <position position="98"/>
    </location>
</feature>
<protein>
    <submittedName>
        <fullName evidence="7">ANXA7 protein</fullName>
    </submittedName>
</protein>
<dbReference type="FunFam" id="1.10.220.10:FF:000005">
    <property type="entry name" value="Annexin"/>
    <property type="match status" value="1"/>
</dbReference>
<evidence type="ECO:0000256" key="2">
    <source>
        <dbReference type="ARBA" id="ARBA00022737"/>
    </source>
</evidence>
<dbReference type="GO" id="GO:0005544">
    <property type="term" value="F:calcium-dependent phospholipid binding"/>
    <property type="evidence" value="ECO:0007669"/>
    <property type="project" value="UniProtKB-KW"/>
</dbReference>
<dbReference type="InterPro" id="IPR018502">
    <property type="entry name" value="Annexin_repeat"/>
</dbReference>
<keyword evidence="6" id="KW-0472">Membrane</keyword>
<reference evidence="7 8" key="1">
    <citation type="submission" date="2019-09" db="EMBL/GenBank/DDBJ databases">
        <title>Bird 10,000 Genomes (B10K) Project - Family phase.</title>
        <authorList>
            <person name="Zhang G."/>
        </authorList>
    </citation>
    <scope>NUCLEOTIDE SEQUENCE [LARGE SCALE GENOMIC DNA]</scope>
    <source>
        <strain evidence="7">B10K-DU-001-42</strain>
        <tissue evidence="7">Muscle</tissue>
    </source>
</reference>
<keyword evidence="8" id="KW-1185">Reference proteome</keyword>
<dbReference type="GO" id="GO:0012506">
    <property type="term" value="C:vesicle membrane"/>
    <property type="evidence" value="ECO:0007669"/>
    <property type="project" value="TreeGrafter"/>
</dbReference>
<organism evidence="7 8">
    <name type="scientific">Semnornis frantzii</name>
    <dbReference type="NCBI Taxonomy" id="91796"/>
    <lineage>
        <taxon>Eukaryota</taxon>
        <taxon>Metazoa</taxon>
        <taxon>Chordata</taxon>
        <taxon>Craniata</taxon>
        <taxon>Vertebrata</taxon>
        <taxon>Euteleostomi</taxon>
        <taxon>Archelosauria</taxon>
        <taxon>Archosauria</taxon>
        <taxon>Dinosauria</taxon>
        <taxon>Saurischia</taxon>
        <taxon>Theropoda</taxon>
        <taxon>Coelurosauria</taxon>
        <taxon>Aves</taxon>
        <taxon>Neognathae</taxon>
        <taxon>Neoaves</taxon>
        <taxon>Telluraves</taxon>
        <taxon>Coraciimorphae</taxon>
        <taxon>Piciformes</taxon>
        <taxon>Ramphastidae</taxon>
        <taxon>Semnornis</taxon>
    </lineage>
</organism>
<evidence type="ECO:0000256" key="3">
    <source>
        <dbReference type="ARBA" id="ARBA00022837"/>
    </source>
</evidence>
<comment type="similarity">
    <text evidence="1">Belongs to the annexin family.</text>
</comment>
<dbReference type="OrthoDB" id="37886at2759"/>
<sequence>QPAAVVQGTQGTIQAAPNFDAGRDAEILRKAMKGFGTDEQAIINVVANRSNDQRQKIKAAFKTMYGKVRSLVLCIKLILALFMPSTYYDAWSLRHAMK</sequence>
<evidence type="ECO:0000256" key="1">
    <source>
        <dbReference type="ARBA" id="ARBA00007831"/>
    </source>
</evidence>
<proteinExistence type="inferred from homology"/>
<gene>
    <name evidence="7" type="primary">Anxa7</name>
    <name evidence="7" type="ORF">SEMFRA_R08401</name>
</gene>